<reference evidence="1 2" key="1">
    <citation type="journal article" date="2019" name="Sci. Rep.">
        <title>Orb-weaving spider Araneus ventricosus genome elucidates the spidroin gene catalogue.</title>
        <authorList>
            <person name="Kono N."/>
            <person name="Nakamura H."/>
            <person name="Ohtoshi R."/>
            <person name="Moran D.A.P."/>
            <person name="Shinohara A."/>
            <person name="Yoshida Y."/>
            <person name="Fujiwara M."/>
            <person name="Mori M."/>
            <person name="Tomita M."/>
            <person name="Arakawa K."/>
        </authorList>
    </citation>
    <scope>NUCLEOTIDE SEQUENCE [LARGE SCALE GENOMIC DNA]</scope>
</reference>
<evidence type="ECO:0000313" key="1">
    <source>
        <dbReference type="EMBL" id="GBM40790.1"/>
    </source>
</evidence>
<dbReference type="EMBL" id="BGPR01250585">
    <property type="protein sequence ID" value="GBM40790.1"/>
    <property type="molecule type" value="Genomic_DNA"/>
</dbReference>
<evidence type="ECO:0000313" key="2">
    <source>
        <dbReference type="Proteomes" id="UP000499080"/>
    </source>
</evidence>
<protein>
    <submittedName>
        <fullName evidence="1">Uncharacterized protein</fullName>
    </submittedName>
</protein>
<accession>A0A4Y2FGV7</accession>
<organism evidence="1 2">
    <name type="scientific">Araneus ventricosus</name>
    <name type="common">Orbweaver spider</name>
    <name type="synonym">Epeira ventricosa</name>
    <dbReference type="NCBI Taxonomy" id="182803"/>
    <lineage>
        <taxon>Eukaryota</taxon>
        <taxon>Metazoa</taxon>
        <taxon>Ecdysozoa</taxon>
        <taxon>Arthropoda</taxon>
        <taxon>Chelicerata</taxon>
        <taxon>Arachnida</taxon>
        <taxon>Araneae</taxon>
        <taxon>Araneomorphae</taxon>
        <taxon>Entelegynae</taxon>
        <taxon>Araneoidea</taxon>
        <taxon>Araneidae</taxon>
        <taxon>Araneus</taxon>
    </lineage>
</organism>
<proteinExistence type="predicted"/>
<gene>
    <name evidence="1" type="ORF">AVEN_139660_1</name>
</gene>
<dbReference type="AlphaFoldDB" id="A0A4Y2FGV7"/>
<name>A0A4Y2FGV7_ARAVE</name>
<dbReference type="Proteomes" id="UP000499080">
    <property type="component" value="Unassembled WGS sequence"/>
</dbReference>
<sequence length="77" mass="7214">MNHPTEVQNFEGFPIMLLVLLSVCKGTPLLPVGGIMDALGAGSQAAAGASAAAGGAVKAGVGIGVNAGADLGALLGG</sequence>
<keyword evidence="2" id="KW-1185">Reference proteome</keyword>
<comment type="caution">
    <text evidence="1">The sequence shown here is derived from an EMBL/GenBank/DDBJ whole genome shotgun (WGS) entry which is preliminary data.</text>
</comment>